<protein>
    <submittedName>
        <fullName evidence="7">Chromatin binding protein</fullName>
    </submittedName>
</protein>
<dbReference type="InterPro" id="IPR019775">
    <property type="entry name" value="WD40_repeat_CS"/>
</dbReference>
<evidence type="ECO:0000256" key="3">
    <source>
        <dbReference type="ARBA" id="ARBA00022737"/>
    </source>
</evidence>
<dbReference type="Pfam" id="PF00400">
    <property type="entry name" value="WD40"/>
    <property type="match status" value="2"/>
</dbReference>
<dbReference type="PROSITE" id="PS00678">
    <property type="entry name" value="WD_REPEATS_1"/>
    <property type="match status" value="1"/>
</dbReference>
<dbReference type="Proteomes" id="UP000480548">
    <property type="component" value="Unassembled WGS sequence"/>
</dbReference>
<dbReference type="SMART" id="SM00320">
    <property type="entry name" value="WD40"/>
    <property type="match status" value="4"/>
</dbReference>
<accession>A0A7C8JP73</accession>
<evidence type="ECO:0000256" key="2">
    <source>
        <dbReference type="ARBA" id="ARBA00022574"/>
    </source>
</evidence>
<sequence length="502" mass="56830">MNLSLADPFSLSQDYPEVFSHSLHYGHSSCVIFNRRGDLLASGRHDGTVVLFDVETGGLARIMRGHTRSVQSISWSHDGRYLLSSSLDCKCILWDLEDGSRKRIIRFEAAVYYAELHPFNHNLFAAAIHEDHPWLVDISTPKTNRIKLSTLPRKSTTTSEDEAAPPSKSAASDAKALTLITLFDSMGQYIITATTRGWVNIIHTATQTTIFSSRVTKSAIVTARLSMSGRSLIFNSRDRILRTVHMPALTDEDIEDPSGILFEVEHTYQDLVNRLYWNHCDISPTGEYICASTYMNHDVYIWETNKGSLVKILEGPKEELGFVDWHPTRPMIVASGLETGRIYIWATNNPQRWSALAPDFQEVEENVEYIEKEDEFDYKDRAEMTKARLDREDEEVDLIGMDDAPGNFREEEKSWTMPVLLDIEESSEDDDVKIVGPTAATSQKKKKAGAAAAEKKDGIDCPTKFFESIILTMPFIERQYAINQLKDTSEKKHPVFHHLSSD</sequence>
<gene>
    <name evidence="7" type="primary">SWD1</name>
    <name evidence="7" type="ORF">TWF703_001492</name>
</gene>
<dbReference type="GO" id="GO:0048188">
    <property type="term" value="C:Set1C/COMPASS complex"/>
    <property type="evidence" value="ECO:0007669"/>
    <property type="project" value="InterPro"/>
</dbReference>
<evidence type="ECO:0000313" key="8">
    <source>
        <dbReference type="Proteomes" id="UP000480548"/>
    </source>
</evidence>
<evidence type="ECO:0000313" key="7">
    <source>
        <dbReference type="EMBL" id="KAF3122110.1"/>
    </source>
</evidence>
<dbReference type="SUPFAM" id="SSF50978">
    <property type="entry name" value="WD40 repeat-like"/>
    <property type="match status" value="1"/>
</dbReference>
<evidence type="ECO:0000256" key="1">
    <source>
        <dbReference type="ARBA" id="ARBA00004123"/>
    </source>
</evidence>
<dbReference type="InterPro" id="IPR015943">
    <property type="entry name" value="WD40/YVTN_repeat-like_dom_sf"/>
</dbReference>
<comment type="subcellular location">
    <subcellularLocation>
        <location evidence="1">Nucleus</location>
    </subcellularLocation>
</comment>
<evidence type="ECO:0000256" key="4">
    <source>
        <dbReference type="ARBA" id="ARBA00023242"/>
    </source>
</evidence>
<keyword evidence="4" id="KW-0539">Nucleus</keyword>
<evidence type="ECO:0000256" key="6">
    <source>
        <dbReference type="SAM" id="MobiDB-lite"/>
    </source>
</evidence>
<comment type="caution">
    <text evidence="7">The sequence shown here is derived from an EMBL/GenBank/DDBJ whole genome shotgun (WGS) entry which is preliminary data.</text>
</comment>
<feature type="repeat" description="WD" evidence="5">
    <location>
        <begin position="63"/>
        <end position="104"/>
    </location>
</feature>
<proteinExistence type="predicted"/>
<name>A0A7C8JP73_ORBOL</name>
<dbReference type="PANTHER" id="PTHR44040">
    <property type="entry name" value="RETINOBLASTOMA-BINDING PROTEIN 5"/>
    <property type="match status" value="1"/>
</dbReference>
<organism evidence="7 8">
    <name type="scientific">Orbilia oligospora</name>
    <name type="common">Nematode-trapping fungus</name>
    <name type="synonym">Arthrobotrys oligospora</name>
    <dbReference type="NCBI Taxonomy" id="2813651"/>
    <lineage>
        <taxon>Eukaryota</taxon>
        <taxon>Fungi</taxon>
        <taxon>Dikarya</taxon>
        <taxon>Ascomycota</taxon>
        <taxon>Pezizomycotina</taxon>
        <taxon>Orbiliomycetes</taxon>
        <taxon>Orbiliales</taxon>
        <taxon>Orbiliaceae</taxon>
        <taxon>Orbilia</taxon>
    </lineage>
</organism>
<dbReference type="PANTHER" id="PTHR44040:SF1">
    <property type="entry name" value="RETINOBLASTOMA-BINDING PROTEIN 5"/>
    <property type="match status" value="1"/>
</dbReference>
<dbReference type="PROSITE" id="PS50082">
    <property type="entry name" value="WD_REPEATS_2"/>
    <property type="match status" value="1"/>
</dbReference>
<feature type="region of interest" description="Disordered" evidence="6">
    <location>
        <begin position="147"/>
        <end position="169"/>
    </location>
</feature>
<keyword evidence="2 5" id="KW-0853">WD repeat</keyword>
<keyword evidence="3" id="KW-0677">Repeat</keyword>
<dbReference type="PROSITE" id="PS50294">
    <property type="entry name" value="WD_REPEATS_REGION"/>
    <property type="match status" value="1"/>
</dbReference>
<feature type="compositionally biased region" description="Polar residues" evidence="6">
    <location>
        <begin position="147"/>
        <end position="158"/>
    </location>
</feature>
<dbReference type="InterPro" id="IPR037850">
    <property type="entry name" value="RBBP5/Swd1"/>
</dbReference>
<evidence type="ECO:0000256" key="5">
    <source>
        <dbReference type="PROSITE-ProRule" id="PRU00221"/>
    </source>
</evidence>
<dbReference type="InterPro" id="IPR001680">
    <property type="entry name" value="WD40_rpt"/>
</dbReference>
<dbReference type="AlphaFoldDB" id="A0A7C8JP73"/>
<dbReference type="InterPro" id="IPR036322">
    <property type="entry name" value="WD40_repeat_dom_sf"/>
</dbReference>
<reference evidence="7 8" key="1">
    <citation type="submission" date="2019-06" db="EMBL/GenBank/DDBJ databases">
        <authorList>
            <person name="Palmer J.M."/>
        </authorList>
    </citation>
    <scope>NUCLEOTIDE SEQUENCE [LARGE SCALE GENOMIC DNA]</scope>
    <source>
        <strain evidence="7 8">TWF703</strain>
    </source>
</reference>
<dbReference type="Gene3D" id="2.130.10.10">
    <property type="entry name" value="YVTN repeat-like/Quinoprotein amine dehydrogenase"/>
    <property type="match status" value="2"/>
</dbReference>
<dbReference type="EMBL" id="WIQZ01000124">
    <property type="protein sequence ID" value="KAF3122110.1"/>
    <property type="molecule type" value="Genomic_DNA"/>
</dbReference>